<proteinExistence type="predicted"/>
<evidence type="ECO:0000256" key="1">
    <source>
        <dbReference type="SAM" id="MobiDB-lite"/>
    </source>
</evidence>
<gene>
    <name evidence="2" type="ORF">QQF64_004511</name>
</gene>
<evidence type="ECO:0000313" key="3">
    <source>
        <dbReference type="Proteomes" id="UP001558613"/>
    </source>
</evidence>
<protein>
    <submittedName>
        <fullName evidence="2">Uncharacterized protein</fullName>
    </submittedName>
</protein>
<sequence>MGGREGAHFPICPGSYVGIVLLLNRPGRGVRSSRWFGLPPDSSGHLAANATDHLPCTPLRRTPHEAQPSAHSGNTKWTDRLAGTEKIGVLPGGEEASRNRHGPRAFLFRKGAHLPQNCCSA</sequence>
<comment type="caution">
    <text evidence="2">The sequence shown here is derived from an EMBL/GenBank/DDBJ whole genome shotgun (WGS) entry which is preliminary data.</text>
</comment>
<dbReference type="Proteomes" id="UP001558613">
    <property type="component" value="Unassembled WGS sequence"/>
</dbReference>
<name>A0ABR3MGF4_9TELE</name>
<keyword evidence="3" id="KW-1185">Reference proteome</keyword>
<organism evidence="2 3">
    <name type="scientific">Cirrhinus molitorella</name>
    <name type="common">mud carp</name>
    <dbReference type="NCBI Taxonomy" id="172907"/>
    <lineage>
        <taxon>Eukaryota</taxon>
        <taxon>Metazoa</taxon>
        <taxon>Chordata</taxon>
        <taxon>Craniata</taxon>
        <taxon>Vertebrata</taxon>
        <taxon>Euteleostomi</taxon>
        <taxon>Actinopterygii</taxon>
        <taxon>Neopterygii</taxon>
        <taxon>Teleostei</taxon>
        <taxon>Ostariophysi</taxon>
        <taxon>Cypriniformes</taxon>
        <taxon>Cyprinidae</taxon>
        <taxon>Labeoninae</taxon>
        <taxon>Labeonini</taxon>
        <taxon>Cirrhinus</taxon>
    </lineage>
</organism>
<reference evidence="2 3" key="1">
    <citation type="submission" date="2023-09" db="EMBL/GenBank/DDBJ databases">
        <authorList>
            <person name="Wang M."/>
        </authorList>
    </citation>
    <scope>NUCLEOTIDE SEQUENCE [LARGE SCALE GENOMIC DNA]</scope>
    <source>
        <strain evidence="2">GT-2023</strain>
        <tissue evidence="2">Liver</tissue>
    </source>
</reference>
<accession>A0ABR3MGF4</accession>
<feature type="region of interest" description="Disordered" evidence="1">
    <location>
        <begin position="58"/>
        <end position="82"/>
    </location>
</feature>
<evidence type="ECO:0000313" key="2">
    <source>
        <dbReference type="EMBL" id="KAL1264156.1"/>
    </source>
</evidence>
<dbReference type="EMBL" id="JAYMGO010000012">
    <property type="protein sequence ID" value="KAL1264156.1"/>
    <property type="molecule type" value="Genomic_DNA"/>
</dbReference>